<sequence length="44" mass="5400">MFRSLNSEESEALIKHLEKARKKPMSFFVKYLEFEINNIRRIKK</sequence>
<gene>
    <name evidence="1" type="ORF">DFO70_108233</name>
</gene>
<evidence type="ECO:0000313" key="1">
    <source>
        <dbReference type="EMBL" id="RBP91444.1"/>
    </source>
</evidence>
<proteinExistence type="predicted"/>
<keyword evidence="2" id="KW-1185">Reference proteome</keyword>
<reference evidence="1 2" key="1">
    <citation type="submission" date="2018-06" db="EMBL/GenBank/DDBJ databases">
        <title>Freshwater and sediment microbial communities from various areas in North America, analyzing microbe dynamics in response to fracking.</title>
        <authorList>
            <person name="Lamendella R."/>
        </authorList>
    </citation>
    <scope>NUCLEOTIDE SEQUENCE [LARGE SCALE GENOMIC DNA]</scope>
    <source>
        <strain evidence="1 2">14_TX</strain>
    </source>
</reference>
<accession>A0A366JTM0</accession>
<protein>
    <submittedName>
        <fullName evidence="1">Uncharacterized protein</fullName>
    </submittedName>
</protein>
<dbReference type="Proteomes" id="UP000252731">
    <property type="component" value="Unassembled WGS sequence"/>
</dbReference>
<dbReference type="EMBL" id="QNSF01000008">
    <property type="protein sequence ID" value="RBP91444.1"/>
    <property type="molecule type" value="Genomic_DNA"/>
</dbReference>
<name>A0A366JTM0_CYTFI</name>
<dbReference type="AlphaFoldDB" id="A0A366JTM0"/>
<comment type="caution">
    <text evidence="1">The sequence shown here is derived from an EMBL/GenBank/DDBJ whole genome shotgun (WGS) entry which is preliminary data.</text>
</comment>
<evidence type="ECO:0000313" key="2">
    <source>
        <dbReference type="Proteomes" id="UP000252731"/>
    </source>
</evidence>
<organism evidence="1 2">
    <name type="scientific">Cytobacillus firmus</name>
    <name type="common">Bacillus firmus</name>
    <dbReference type="NCBI Taxonomy" id="1399"/>
    <lineage>
        <taxon>Bacteria</taxon>
        <taxon>Bacillati</taxon>
        <taxon>Bacillota</taxon>
        <taxon>Bacilli</taxon>
        <taxon>Bacillales</taxon>
        <taxon>Bacillaceae</taxon>
        <taxon>Cytobacillus</taxon>
    </lineage>
</organism>